<feature type="region of interest" description="Disordered" evidence="1">
    <location>
        <begin position="43"/>
        <end position="80"/>
    </location>
</feature>
<dbReference type="Pfam" id="PF00881">
    <property type="entry name" value="Nitroreductase"/>
    <property type="match status" value="1"/>
</dbReference>
<dbReference type="PANTHER" id="PTHR43543">
    <property type="entry name" value="MALONIC SEMIALDEHYDE REDUCTASE RUTE-RELATED"/>
    <property type="match status" value="1"/>
</dbReference>
<sequence>MKRNDIKRGLWDSLILYWRWNRESLLRNVSAFAENGRHVIGMDGPVETGSEKGVGRGNSSMPPFFSSMPPSLSSSSSSSSLPLDAMKRVVHERRSCKRFDPTKPIDLDVVSDLLAMTVRAPTALNLQPWVAVVIHEEEQRETLSRAALGQPQPRDAPVTVVFAGDMEPESNAPAALEMGLESGYYHSLYGAAYLRHVYYLLHGGPCEAMSHVKAIVSAWYSESTGNAMLSVPRNKQAYAWKQVMIPATTFLYLATAAGFDTAILEGFDEAQVRRVAGLPPRFTVPVIISVGHGAKNGFHSVRSPRFPTKHLVRWGKF</sequence>
<dbReference type="VEuPathDB" id="TriTrypDB:TCDM_07055"/>
<comment type="caution">
    <text evidence="3">The sequence shown here is derived from an EMBL/GenBank/DDBJ whole genome shotgun (WGS) entry which is preliminary data.</text>
</comment>
<dbReference type="EMBL" id="AYLP01000080">
    <property type="protein sequence ID" value="ESS64774.1"/>
    <property type="molecule type" value="Genomic_DNA"/>
</dbReference>
<evidence type="ECO:0000259" key="2">
    <source>
        <dbReference type="Pfam" id="PF00881"/>
    </source>
</evidence>
<feature type="compositionally biased region" description="Low complexity" evidence="1">
    <location>
        <begin position="59"/>
        <end position="80"/>
    </location>
</feature>
<feature type="domain" description="Nitroreductase" evidence="2">
    <location>
        <begin position="92"/>
        <end position="292"/>
    </location>
</feature>
<dbReference type="SUPFAM" id="SSF55469">
    <property type="entry name" value="FMN-dependent nitroreductase-like"/>
    <property type="match status" value="1"/>
</dbReference>
<evidence type="ECO:0000313" key="3">
    <source>
        <dbReference type="EMBL" id="ESS64774.1"/>
    </source>
</evidence>
<evidence type="ECO:0000313" key="4">
    <source>
        <dbReference type="Proteomes" id="UP000017861"/>
    </source>
</evidence>
<dbReference type="InterPro" id="IPR000415">
    <property type="entry name" value="Nitroreductase-like"/>
</dbReference>
<protein>
    <submittedName>
        <fullName evidence="3">Nitroreductase</fullName>
    </submittedName>
</protein>
<dbReference type="PANTHER" id="PTHR43543:SF1">
    <property type="entry name" value="MALONIC SEMIALDEHYDE REDUCTASE RUTE-RELATED"/>
    <property type="match status" value="1"/>
</dbReference>
<dbReference type="InterPro" id="IPR050461">
    <property type="entry name" value="Nitroreductase_HadB/RutE"/>
</dbReference>
<reference evidence="3 4" key="1">
    <citation type="journal article" date="2014" name="Genome Announc.">
        <title>Trypanosoma cruzi Clone Dm28c Draft Genome Sequence.</title>
        <authorList>
            <person name="Grisard E.C."/>
            <person name="Teixeira S.M."/>
            <person name="de Almeida L.G."/>
            <person name="Stoco P.H."/>
            <person name="Gerber A.L."/>
            <person name="Talavera-Lopez C."/>
            <person name="Lima O.C."/>
            <person name="Andersson B."/>
            <person name="de Vasconcelos A.T."/>
        </authorList>
    </citation>
    <scope>NUCLEOTIDE SEQUENCE [LARGE SCALE GENOMIC DNA]</scope>
    <source>
        <strain evidence="3 4">Dm28c</strain>
    </source>
</reference>
<organism evidence="3 4">
    <name type="scientific">Trypanosoma cruzi Dm28c</name>
    <dbReference type="NCBI Taxonomy" id="1416333"/>
    <lineage>
        <taxon>Eukaryota</taxon>
        <taxon>Discoba</taxon>
        <taxon>Euglenozoa</taxon>
        <taxon>Kinetoplastea</taxon>
        <taxon>Metakinetoplastina</taxon>
        <taxon>Trypanosomatida</taxon>
        <taxon>Trypanosomatidae</taxon>
        <taxon>Trypanosoma</taxon>
        <taxon>Schizotrypanum</taxon>
    </lineage>
</organism>
<accession>V5BAS5</accession>
<gene>
    <name evidence="3" type="ORF">TCDM_07055</name>
</gene>
<proteinExistence type="predicted"/>
<name>V5BAS5_TRYCR</name>
<dbReference type="GO" id="GO:0016491">
    <property type="term" value="F:oxidoreductase activity"/>
    <property type="evidence" value="ECO:0007669"/>
    <property type="project" value="InterPro"/>
</dbReference>
<evidence type="ECO:0000256" key="1">
    <source>
        <dbReference type="SAM" id="MobiDB-lite"/>
    </source>
</evidence>
<dbReference type="OrthoDB" id="41362at2759"/>
<dbReference type="Gene3D" id="3.40.109.10">
    <property type="entry name" value="NADH Oxidase"/>
    <property type="match status" value="1"/>
</dbReference>
<dbReference type="Proteomes" id="UP000017861">
    <property type="component" value="Unassembled WGS sequence"/>
</dbReference>
<dbReference type="AlphaFoldDB" id="V5BAS5"/>
<dbReference type="InterPro" id="IPR029479">
    <property type="entry name" value="Nitroreductase"/>
</dbReference>